<dbReference type="PANTHER" id="PTHR12875:SF0">
    <property type="entry name" value="GOLGI TO ER TRAFFIC PROTEIN 4 HOMOLOG"/>
    <property type="match status" value="1"/>
</dbReference>
<dbReference type="EMBL" id="LT558120">
    <property type="protein sequence ID" value="SAM79993.1"/>
    <property type="molecule type" value="Genomic_DNA"/>
</dbReference>
<dbReference type="Pfam" id="PF04190">
    <property type="entry name" value="GET4"/>
    <property type="match status" value="1"/>
</dbReference>
<reference evidence="5" key="1">
    <citation type="submission" date="2016-04" db="EMBL/GenBank/DDBJ databases">
        <authorList>
            <person name="Guldener U."/>
            <person name="Guldener U."/>
        </authorList>
    </citation>
    <scope>NUCLEOTIDE SEQUENCE [LARGE SCALE GENOMIC DNA]</scope>
    <source>
        <strain evidence="5">UB2112</strain>
    </source>
</reference>
<dbReference type="InterPro" id="IPR007317">
    <property type="entry name" value="GET4"/>
</dbReference>
<dbReference type="OrthoDB" id="10252405at2759"/>
<gene>
    <name evidence="4" type="ORF">UBRO2_04491</name>
    <name evidence="3" type="ORF">UBRO_02278</name>
</gene>
<evidence type="ECO:0000313" key="4">
    <source>
        <dbReference type="EMBL" id="SYW82369.1"/>
    </source>
</evidence>
<proteinExistence type="inferred from homology"/>
<evidence type="ECO:0000313" key="6">
    <source>
        <dbReference type="Proteomes" id="UP000658997"/>
    </source>
</evidence>
<reference evidence="3" key="2">
    <citation type="submission" date="2016-04" db="EMBL/GenBank/DDBJ databases">
        <authorList>
            <person name="Evans L.H."/>
            <person name="Alamgir A."/>
            <person name="Owens N."/>
            <person name="Weber N.D."/>
            <person name="Virtaneva K."/>
            <person name="Barbian K."/>
            <person name="Babar A."/>
            <person name="Rosenke K."/>
        </authorList>
    </citation>
    <scope>NUCLEOTIDE SEQUENCE</scope>
    <source>
        <strain evidence="3">UB2112</strain>
    </source>
</reference>
<name>A0A1K0H0Z5_9BASI</name>
<feature type="region of interest" description="Disordered" evidence="2">
    <location>
        <begin position="350"/>
        <end position="407"/>
    </location>
</feature>
<dbReference type="Proteomes" id="UP000658997">
    <property type="component" value="Unassembled WGS sequence"/>
</dbReference>
<feature type="compositionally biased region" description="Low complexity" evidence="2">
    <location>
        <begin position="357"/>
        <end position="366"/>
    </location>
</feature>
<evidence type="ECO:0000256" key="1">
    <source>
        <dbReference type="ARBA" id="ARBA00005351"/>
    </source>
</evidence>
<dbReference type="GO" id="GO:0045048">
    <property type="term" value="P:protein insertion into ER membrane"/>
    <property type="evidence" value="ECO:0007669"/>
    <property type="project" value="InterPro"/>
</dbReference>
<accession>A0A1K0H0Z5</accession>
<dbReference type="PANTHER" id="PTHR12875">
    <property type="entry name" value="GOLGI TO ER TRAFFIC PROTEIN 4 HOMOLOG"/>
    <property type="match status" value="1"/>
</dbReference>
<reference evidence="4" key="3">
    <citation type="submission" date="2018-08" db="EMBL/GenBank/DDBJ databases">
        <authorList>
            <person name="Guldener U."/>
        </authorList>
    </citation>
    <scope>NUCLEOTIDE SEQUENCE</scope>
    <source>
        <strain evidence="4">UB2</strain>
    </source>
</reference>
<evidence type="ECO:0000313" key="5">
    <source>
        <dbReference type="Proteomes" id="UP000179920"/>
    </source>
</evidence>
<sequence>MSSGYELHQKLRTKTVRQVKKKQYDEAISTLHQGALDLLAQKEQGSGCDLAIYMIDVYGIKNQAVDLESRDRITDILAAAAPDFWRKKVVDAAVKWSVKASEAPTGDPLLRLFVANMYAKDGEFERAEQHFLASCVDTEKTNAVESAPKAYAQAQADWLAKFASQAAEQPGETRGADAIQRIEAGRFALRATIPLVANRAAKQAIAFQDAYLSIVTKSQKSLLLPVTPNPRPFVPPGSPASTTSSSGLQLYLTANADLNFSQMAVALVSESFKLKSSNPAAPTPDWLRNAWINLVRRYEREAPALSQEDGVRAAIPSIGAEWFGLQQQRNQGNMLSDMMASLFGGSGGAGDAGAGAGAAESKAATGQIKGAGAPPKPLSAPTSAPAVGSSAPAPAATADELVDDEMD</sequence>
<organism evidence="3 5">
    <name type="scientific">Ustilago bromivora</name>
    <dbReference type="NCBI Taxonomy" id="307758"/>
    <lineage>
        <taxon>Eukaryota</taxon>
        <taxon>Fungi</taxon>
        <taxon>Dikarya</taxon>
        <taxon>Basidiomycota</taxon>
        <taxon>Ustilaginomycotina</taxon>
        <taxon>Ustilaginomycetes</taxon>
        <taxon>Ustilaginales</taxon>
        <taxon>Ustilaginaceae</taxon>
        <taxon>Ustilago</taxon>
    </lineage>
</organism>
<keyword evidence="6" id="KW-1185">Reference proteome</keyword>
<dbReference type="GO" id="GO:0005829">
    <property type="term" value="C:cytosol"/>
    <property type="evidence" value="ECO:0007669"/>
    <property type="project" value="TreeGrafter"/>
</dbReference>
<feature type="compositionally biased region" description="Low complexity" evidence="2">
    <location>
        <begin position="379"/>
        <end position="398"/>
    </location>
</feature>
<dbReference type="Gene3D" id="1.25.40.10">
    <property type="entry name" value="Tetratricopeptide repeat domain"/>
    <property type="match status" value="1"/>
</dbReference>
<comment type="similarity">
    <text evidence="1">Belongs to the GET4 family.</text>
</comment>
<evidence type="ECO:0000256" key="2">
    <source>
        <dbReference type="SAM" id="MobiDB-lite"/>
    </source>
</evidence>
<protein>
    <submittedName>
        <fullName evidence="4">Related to GET4 - protein with a role in insertion of tail-anchored proteins into the ER membrane</fullName>
    </submittedName>
    <submittedName>
        <fullName evidence="3">Related to GET4-protein with a role in insertion of tail-anchored proteins into the ER membrane</fullName>
    </submittedName>
</protein>
<dbReference type="AlphaFoldDB" id="A0A1K0H0Z5"/>
<dbReference type="InterPro" id="IPR011990">
    <property type="entry name" value="TPR-like_helical_dom_sf"/>
</dbReference>
<dbReference type="EMBL" id="ULHB01000106">
    <property type="protein sequence ID" value="SYW82369.1"/>
    <property type="molecule type" value="Genomic_DNA"/>
</dbReference>
<dbReference type="Proteomes" id="UP000179920">
    <property type="component" value="Chromosome IV"/>
</dbReference>
<evidence type="ECO:0000313" key="3">
    <source>
        <dbReference type="EMBL" id="SAM79993.1"/>
    </source>
</evidence>